<sequence>MNYQNIIFEKEGAVASIILDKAPRLNSLSREMIEEIIDALSRLEEARVLLLAANGRAFCCGADLSEGSTMEDWSGFDAGAGLESHLNPLVDAIVSLKIPVVCAVNGAAAGAGASVALACDIVIAARSAYFLQAFVGIGLIPDAGANWTLPRLAGKARALGMMLLGDRIEAEQAERWGLIWKCVEDEQLMTVATDYACRLGAGPTQTYGLIRRAARLGLELGWAETLAMERECQRSASRTKDFQEGVSAFLEKRPARFNGR</sequence>
<reference evidence="2 3" key="1">
    <citation type="submission" date="2020-07" db="EMBL/GenBank/DDBJ databases">
        <title>Whole genome sequence of Sphingobium yanoikuyae A3.</title>
        <authorList>
            <person name="Han S.-S."/>
        </authorList>
    </citation>
    <scope>NUCLEOTIDE SEQUENCE [LARGE SCALE GENOMIC DNA]</scope>
    <source>
        <strain evidence="2 3">A3</strain>
    </source>
</reference>
<accession>A0A9X7YF34</accession>
<dbReference type="PANTHER" id="PTHR43459">
    <property type="entry name" value="ENOYL-COA HYDRATASE"/>
    <property type="match status" value="1"/>
</dbReference>
<protein>
    <submittedName>
        <fullName evidence="2">Enoyl-CoA hydratase/isomerase family protein</fullName>
    </submittedName>
</protein>
<dbReference type="PANTHER" id="PTHR43459:SF1">
    <property type="entry name" value="EG:BACN32G11.4 PROTEIN"/>
    <property type="match status" value="1"/>
</dbReference>
<gene>
    <name evidence="2" type="ORF">H3V42_15005</name>
</gene>
<evidence type="ECO:0000256" key="1">
    <source>
        <dbReference type="ARBA" id="ARBA00005254"/>
    </source>
</evidence>
<dbReference type="InterPro" id="IPR001753">
    <property type="entry name" value="Enoyl-CoA_hydra/iso"/>
</dbReference>
<dbReference type="AlphaFoldDB" id="A0A9X7YF34"/>
<dbReference type="CDD" id="cd06558">
    <property type="entry name" value="crotonase-like"/>
    <property type="match status" value="1"/>
</dbReference>
<dbReference type="GO" id="GO:0003824">
    <property type="term" value="F:catalytic activity"/>
    <property type="evidence" value="ECO:0007669"/>
    <property type="project" value="UniProtKB-ARBA"/>
</dbReference>
<evidence type="ECO:0000313" key="3">
    <source>
        <dbReference type="Proteomes" id="UP000515377"/>
    </source>
</evidence>
<organism evidence="2 3">
    <name type="scientific">Sphingobium yanoikuyae</name>
    <name type="common">Sphingomonas yanoikuyae</name>
    <dbReference type="NCBI Taxonomy" id="13690"/>
    <lineage>
        <taxon>Bacteria</taxon>
        <taxon>Pseudomonadati</taxon>
        <taxon>Pseudomonadota</taxon>
        <taxon>Alphaproteobacteria</taxon>
        <taxon>Sphingomonadales</taxon>
        <taxon>Sphingomonadaceae</taxon>
        <taxon>Sphingobium</taxon>
    </lineage>
</organism>
<dbReference type="Proteomes" id="UP000515377">
    <property type="component" value="Chromosome"/>
</dbReference>
<proteinExistence type="inferred from homology"/>
<dbReference type="InterPro" id="IPR014748">
    <property type="entry name" value="Enoyl-CoA_hydra_C"/>
</dbReference>
<comment type="similarity">
    <text evidence="1">Belongs to the enoyl-CoA hydratase/isomerase family.</text>
</comment>
<dbReference type="Gene3D" id="3.90.226.10">
    <property type="entry name" value="2-enoyl-CoA Hydratase, Chain A, domain 1"/>
    <property type="match status" value="1"/>
</dbReference>
<evidence type="ECO:0000313" key="2">
    <source>
        <dbReference type="EMBL" id="QNG48701.1"/>
    </source>
</evidence>
<dbReference type="EMBL" id="CP060122">
    <property type="protein sequence ID" value="QNG48701.1"/>
    <property type="molecule type" value="Genomic_DNA"/>
</dbReference>
<dbReference type="Pfam" id="PF00378">
    <property type="entry name" value="ECH_1"/>
    <property type="match status" value="1"/>
</dbReference>
<dbReference type="SUPFAM" id="SSF52096">
    <property type="entry name" value="ClpP/crotonase"/>
    <property type="match status" value="1"/>
</dbReference>
<name>A0A9X7YF34_SPHYA</name>
<dbReference type="InterPro" id="IPR029045">
    <property type="entry name" value="ClpP/crotonase-like_dom_sf"/>
</dbReference>
<dbReference type="Gene3D" id="1.10.12.10">
    <property type="entry name" value="Lyase 2-enoyl-coa Hydratase, Chain A, domain 2"/>
    <property type="match status" value="1"/>
</dbReference>